<dbReference type="EMBL" id="FPCA01000004">
    <property type="protein sequence ID" value="SFU91916.1"/>
    <property type="molecule type" value="Genomic_DNA"/>
</dbReference>
<evidence type="ECO:0000256" key="1">
    <source>
        <dbReference type="SAM" id="Phobius"/>
    </source>
</evidence>
<dbReference type="AlphaFoldDB" id="A0A1I7K392"/>
<evidence type="ECO:0000313" key="3">
    <source>
        <dbReference type="Proteomes" id="UP000182491"/>
    </source>
</evidence>
<name>A0A1I7K392_9BACT</name>
<accession>A0A1I7K392</accession>
<evidence type="ECO:0000313" key="2">
    <source>
        <dbReference type="EMBL" id="SFU91916.1"/>
    </source>
</evidence>
<dbReference type="RefSeq" id="WP_068837079.1">
    <property type="nucleotide sequence ID" value="NZ_BMXC01000004.1"/>
</dbReference>
<feature type="transmembrane region" description="Helical" evidence="1">
    <location>
        <begin position="28"/>
        <end position="45"/>
    </location>
</feature>
<sequence length="72" mass="7980">MGLLHLLAVILVISAFFAYINKKYTKLPNPIGLLLLSLVVQGLILEPFIKQVSAKVAAAPEPLKSQHQRWSE</sequence>
<keyword evidence="3" id="KW-1185">Reference proteome</keyword>
<dbReference type="Proteomes" id="UP000182491">
    <property type="component" value="Unassembled WGS sequence"/>
</dbReference>
<gene>
    <name evidence="2" type="ORF">SAMN04487941_3345</name>
</gene>
<keyword evidence="1" id="KW-1133">Transmembrane helix</keyword>
<protein>
    <submittedName>
        <fullName evidence="2">Uncharacterized protein</fullName>
    </submittedName>
</protein>
<proteinExistence type="predicted"/>
<organism evidence="2 3">
    <name type="scientific">Pontibacter akesuensis</name>
    <dbReference type="NCBI Taxonomy" id="388950"/>
    <lineage>
        <taxon>Bacteria</taxon>
        <taxon>Pseudomonadati</taxon>
        <taxon>Bacteroidota</taxon>
        <taxon>Cytophagia</taxon>
        <taxon>Cytophagales</taxon>
        <taxon>Hymenobacteraceae</taxon>
        <taxon>Pontibacter</taxon>
    </lineage>
</organism>
<keyword evidence="1" id="KW-0812">Transmembrane</keyword>
<reference evidence="3" key="1">
    <citation type="submission" date="2016-10" db="EMBL/GenBank/DDBJ databases">
        <authorList>
            <person name="Varghese N."/>
        </authorList>
    </citation>
    <scope>NUCLEOTIDE SEQUENCE [LARGE SCALE GENOMIC DNA]</scope>
    <source>
        <strain evidence="3">DSM 18820</strain>
    </source>
</reference>
<keyword evidence="1" id="KW-0472">Membrane</keyword>